<evidence type="ECO:0000313" key="3">
    <source>
        <dbReference type="Proteomes" id="UP000827892"/>
    </source>
</evidence>
<proteinExistence type="predicted"/>
<evidence type="ECO:0000256" key="1">
    <source>
        <dbReference type="SAM" id="MobiDB-lite"/>
    </source>
</evidence>
<feature type="region of interest" description="Disordered" evidence="1">
    <location>
        <begin position="247"/>
        <end position="275"/>
    </location>
</feature>
<sequence length="375" mass="43812">MIPKPRQDSEEKSLDEQLELLQEKIAELIVTNEATENQLTNLTFESNDVISYLKKLVEEKDEETARLEEMLDEQMKESDRKFKNHRENYELEEKKLKEEIEKLKSEMSIMDTQLGNQHRIELEIIEMGAKLNSLQAVVDQQEETIRRKEAEERSVKIAAIEQARADLSAEFEQAVAEIRAEASLESKGHTLMNNQVMEHLELELTRKKQDVLRMEQLLEEKQLELEGEMEKTKEREEENLKLRSLLEKSGQTTEKALKDSKKRLEESENKRKSTMEKYVQIENDLNAKLDDALQNVEKSQKVTSLLEDRLLREQQTRKSTIDAHKAQNKKIEELKVFFKDVLSSEEGLLDEVIKENRNAVFAHLALIISRIPIVK</sequence>
<reference evidence="2 3" key="1">
    <citation type="submission" date="2022-02" db="EMBL/GenBank/DDBJ databases">
        <title>Chromosome-level reference genomes for two strains of Caenorhabditis briggsae: an improved platform for comparative genomics.</title>
        <authorList>
            <person name="Stevens L."/>
            <person name="Andersen E.C."/>
        </authorList>
    </citation>
    <scope>NUCLEOTIDE SEQUENCE [LARGE SCALE GENOMIC DNA]</scope>
    <source>
        <strain evidence="2">QX1410_ONT</strain>
        <tissue evidence="2">Whole-organism</tissue>
    </source>
</reference>
<dbReference type="AlphaFoldDB" id="A0AAE9A1W6"/>
<gene>
    <name evidence="2" type="ORF">L3Y34_008623</name>
</gene>
<dbReference type="EMBL" id="CP090895">
    <property type="protein sequence ID" value="ULT90400.1"/>
    <property type="molecule type" value="Genomic_DNA"/>
</dbReference>
<protein>
    <submittedName>
        <fullName evidence="2">Uncharacterized protein</fullName>
    </submittedName>
</protein>
<name>A0AAE9A1W6_CAEBR</name>
<organism evidence="2 3">
    <name type="scientific">Caenorhabditis briggsae</name>
    <dbReference type="NCBI Taxonomy" id="6238"/>
    <lineage>
        <taxon>Eukaryota</taxon>
        <taxon>Metazoa</taxon>
        <taxon>Ecdysozoa</taxon>
        <taxon>Nematoda</taxon>
        <taxon>Chromadorea</taxon>
        <taxon>Rhabditida</taxon>
        <taxon>Rhabditina</taxon>
        <taxon>Rhabditomorpha</taxon>
        <taxon>Rhabditoidea</taxon>
        <taxon>Rhabditidae</taxon>
        <taxon>Peloderinae</taxon>
        <taxon>Caenorhabditis</taxon>
    </lineage>
</organism>
<accession>A0AAE9A1W6</accession>
<dbReference type="Proteomes" id="UP000827892">
    <property type="component" value="Chromosome V"/>
</dbReference>
<evidence type="ECO:0000313" key="2">
    <source>
        <dbReference type="EMBL" id="ULT90400.1"/>
    </source>
</evidence>
<feature type="compositionally biased region" description="Basic and acidic residues" evidence="1">
    <location>
        <begin position="255"/>
        <end position="275"/>
    </location>
</feature>